<dbReference type="AlphaFoldDB" id="A0A8J3QXK5"/>
<accession>A0A8J3QXK5</accession>
<gene>
    <name evidence="1" type="ORF">Raf01_58500</name>
</gene>
<comment type="caution">
    <text evidence="1">The sequence shown here is derived from an EMBL/GenBank/DDBJ whole genome shotgun (WGS) entry which is preliminary data.</text>
</comment>
<reference evidence="1" key="1">
    <citation type="submission" date="2021-01" db="EMBL/GenBank/DDBJ databases">
        <title>Whole genome shotgun sequence of Rugosimonospora africana NBRC 104875.</title>
        <authorList>
            <person name="Komaki H."/>
            <person name="Tamura T."/>
        </authorList>
    </citation>
    <scope>NUCLEOTIDE SEQUENCE</scope>
    <source>
        <strain evidence="1">NBRC 104875</strain>
    </source>
</reference>
<dbReference type="RefSeq" id="WP_239134006.1">
    <property type="nucleotide sequence ID" value="NZ_BONZ01000056.1"/>
</dbReference>
<evidence type="ECO:0000313" key="1">
    <source>
        <dbReference type="EMBL" id="GIH17678.1"/>
    </source>
</evidence>
<dbReference type="Proteomes" id="UP000642748">
    <property type="component" value="Unassembled WGS sequence"/>
</dbReference>
<evidence type="ECO:0000313" key="2">
    <source>
        <dbReference type="Proteomes" id="UP000642748"/>
    </source>
</evidence>
<protein>
    <submittedName>
        <fullName evidence="1">Uncharacterized protein</fullName>
    </submittedName>
</protein>
<organism evidence="1 2">
    <name type="scientific">Rugosimonospora africana</name>
    <dbReference type="NCBI Taxonomy" id="556532"/>
    <lineage>
        <taxon>Bacteria</taxon>
        <taxon>Bacillati</taxon>
        <taxon>Actinomycetota</taxon>
        <taxon>Actinomycetes</taxon>
        <taxon>Micromonosporales</taxon>
        <taxon>Micromonosporaceae</taxon>
        <taxon>Rugosimonospora</taxon>
    </lineage>
</organism>
<proteinExistence type="predicted"/>
<sequence>MIEGYVRFQSPDPNARGTFPGIFALVNGLARRGTLTAAQERFWRENNEWFTAAYPDPSTVDPSVYDRAVNPGAAAWFKTSAGPLLDRVDGYLEILAHHGVACVRLERAEPPGRVLYEDEYQIVVAPAAP</sequence>
<dbReference type="EMBL" id="BONZ01000056">
    <property type="protein sequence ID" value="GIH17678.1"/>
    <property type="molecule type" value="Genomic_DNA"/>
</dbReference>
<keyword evidence="2" id="KW-1185">Reference proteome</keyword>
<name>A0A8J3QXK5_9ACTN</name>